<proteinExistence type="predicted"/>
<feature type="region of interest" description="Disordered" evidence="1">
    <location>
        <begin position="32"/>
        <end position="83"/>
    </location>
</feature>
<feature type="compositionally biased region" description="Polar residues" evidence="1">
    <location>
        <begin position="65"/>
        <end position="83"/>
    </location>
</feature>
<reference evidence="2 3" key="1">
    <citation type="submission" date="2016-07" db="EMBL/GenBank/DDBJ databases">
        <title>Pervasive Adenine N6-methylation of Active Genes in Fungi.</title>
        <authorList>
            <consortium name="DOE Joint Genome Institute"/>
            <person name="Mondo S.J."/>
            <person name="Dannebaum R.O."/>
            <person name="Kuo R.C."/>
            <person name="Labutti K."/>
            <person name="Haridas S."/>
            <person name="Kuo A."/>
            <person name="Salamov A."/>
            <person name="Ahrendt S.R."/>
            <person name="Lipzen A."/>
            <person name="Sullivan W."/>
            <person name="Andreopoulos W.B."/>
            <person name="Clum A."/>
            <person name="Lindquist E."/>
            <person name="Daum C."/>
            <person name="Ramamoorthy G.K."/>
            <person name="Gryganskyi A."/>
            <person name="Culley D."/>
            <person name="Magnuson J.K."/>
            <person name="James T.Y."/>
            <person name="O'Malley M.A."/>
            <person name="Stajich J.E."/>
            <person name="Spatafora J.W."/>
            <person name="Visel A."/>
            <person name="Grigoriev I.V."/>
        </authorList>
    </citation>
    <scope>NUCLEOTIDE SEQUENCE [LARGE SCALE GENOMIC DNA]</scope>
    <source>
        <strain evidence="2 3">PL171</strain>
    </source>
</reference>
<dbReference type="Proteomes" id="UP000193411">
    <property type="component" value="Unassembled WGS sequence"/>
</dbReference>
<dbReference type="AlphaFoldDB" id="A0A1Y2HMP6"/>
<sequence>MAQSLGAIFNAIVRELQILVFARPSSYIVRSTNQTHRDHERQNAVANHPRCPVPRHGRSHPGQPSPATRSADRSTASQPVRRH</sequence>
<dbReference type="EMBL" id="MCFL01000020">
    <property type="protein sequence ID" value="ORZ35860.1"/>
    <property type="molecule type" value="Genomic_DNA"/>
</dbReference>
<protein>
    <submittedName>
        <fullName evidence="2">Uncharacterized protein</fullName>
    </submittedName>
</protein>
<comment type="caution">
    <text evidence="2">The sequence shown here is derived from an EMBL/GenBank/DDBJ whole genome shotgun (WGS) entry which is preliminary data.</text>
</comment>
<keyword evidence="3" id="KW-1185">Reference proteome</keyword>
<gene>
    <name evidence="2" type="ORF">BCR44DRAFT_1108581</name>
</gene>
<evidence type="ECO:0000313" key="2">
    <source>
        <dbReference type="EMBL" id="ORZ35860.1"/>
    </source>
</evidence>
<accession>A0A1Y2HMP6</accession>
<evidence type="ECO:0000313" key="3">
    <source>
        <dbReference type="Proteomes" id="UP000193411"/>
    </source>
</evidence>
<organism evidence="2 3">
    <name type="scientific">Catenaria anguillulae PL171</name>
    <dbReference type="NCBI Taxonomy" id="765915"/>
    <lineage>
        <taxon>Eukaryota</taxon>
        <taxon>Fungi</taxon>
        <taxon>Fungi incertae sedis</taxon>
        <taxon>Blastocladiomycota</taxon>
        <taxon>Blastocladiomycetes</taxon>
        <taxon>Blastocladiales</taxon>
        <taxon>Catenariaceae</taxon>
        <taxon>Catenaria</taxon>
    </lineage>
</organism>
<name>A0A1Y2HMP6_9FUNG</name>
<evidence type="ECO:0000256" key="1">
    <source>
        <dbReference type="SAM" id="MobiDB-lite"/>
    </source>
</evidence>